<organism evidence="4 5">
    <name type="scientific">Shewanella pneumatophori</name>
    <dbReference type="NCBI Taxonomy" id="314092"/>
    <lineage>
        <taxon>Bacteria</taxon>
        <taxon>Pseudomonadati</taxon>
        <taxon>Pseudomonadota</taxon>
        <taxon>Gammaproteobacteria</taxon>
        <taxon>Alteromonadales</taxon>
        <taxon>Shewanellaceae</taxon>
        <taxon>Shewanella</taxon>
    </lineage>
</organism>
<dbReference type="Gene3D" id="2.180.10.10">
    <property type="entry name" value="RHS repeat-associated core"/>
    <property type="match status" value="1"/>
</dbReference>
<evidence type="ECO:0000313" key="5">
    <source>
        <dbReference type="Proteomes" id="UP001139293"/>
    </source>
</evidence>
<dbReference type="NCBIfam" id="TIGR03696">
    <property type="entry name" value="Rhs_assc_core"/>
    <property type="match status" value="1"/>
</dbReference>
<evidence type="ECO:0000256" key="2">
    <source>
        <dbReference type="SAM" id="MobiDB-lite"/>
    </source>
</evidence>
<feature type="domain" description="Teneurin-like YD-shell" evidence="3">
    <location>
        <begin position="472"/>
        <end position="582"/>
    </location>
</feature>
<reference evidence="4" key="1">
    <citation type="submission" date="2022-01" db="EMBL/GenBank/DDBJ databases">
        <title>Whole genome-based taxonomy of the Shewanellaceae.</title>
        <authorList>
            <person name="Martin-Rodriguez A.J."/>
        </authorList>
    </citation>
    <scope>NUCLEOTIDE SEQUENCE</scope>
    <source>
        <strain evidence="4">KCTC 23973</strain>
    </source>
</reference>
<proteinExistence type="predicted"/>
<sequence length="739" mass="80182">MMPSSATNYGISTSYDGIGRKTVEDDNTTSGSVQHYYLTSNRTQVNNNRGASTTTSYLAYGSPSYDKPTLIQSPNSVSTTLNYNIYGYPTSISQGGLTEYRVYDSAQRLCKIARPDVGNRALSFNNTAQLIWSAHGDSVSGDTASCDTSVSTSDKITYSYDNHGNVKLIDYGDSTSSKILTHDGNDNLLTATFGGVSQTYTYNSLGLLSSERLVFDGLDWTVTYGFNSLGLISTLTYPDGGSVPLSPNALGQESQVGSYVSSATYHANGLLKSFNQANGCSNSTTLHSTGLPNVQRSVCGSSNTVYNQYAWDSNGNLTQWNDLQDNTYDLNLTYDLLDRVDNYRNFSNSLIGDMSYDTMGNITKFDSVVGGSTNYSYNSSTKRLTSVSGYHNYNFSYDERGNVTNNGRDTLSYNLANQTTQISGNSYTYDAHNRRVKAVDGTGTRYSMYSRGGRLLQERIGGSDREYYYLGSQLVAQQESSGVTYVHSDVLGSSAAKTNSSGSVQKRMRAQPFGQNWGGSFENDIGYTGHKQDSDTGLTYMQARYYDPVIGRFYSNDPVDTLGHLSSGNIQGFNRYNYAYNNSYKYIDPDGKHPLLWFIGKEIAGAIFEEATGVPVPSAKNAGKAAAKQLAKNKAAGAAFEKQVKGQLQKTDTDVAEQVTIKTKSGTKTRLDFVSKDSSGNVKCTECKASPTAPLTKNQKAGFPEIAESGGTVVGKGKPGFPGGTKIPPTKVDIIRKDN</sequence>
<feature type="region of interest" description="Disordered" evidence="2">
    <location>
        <begin position="708"/>
        <end position="729"/>
    </location>
</feature>
<feature type="compositionally biased region" description="Gly residues" evidence="2">
    <location>
        <begin position="712"/>
        <end position="723"/>
    </location>
</feature>
<accession>A0A9X2CGT0</accession>
<dbReference type="InterPro" id="IPR050708">
    <property type="entry name" value="T6SS_VgrG/RHS"/>
</dbReference>
<evidence type="ECO:0000256" key="1">
    <source>
        <dbReference type="ARBA" id="ARBA00022737"/>
    </source>
</evidence>
<comment type="caution">
    <text evidence="4">The sequence shown here is derived from an EMBL/GenBank/DDBJ whole genome shotgun (WGS) entry which is preliminary data.</text>
</comment>
<dbReference type="PANTHER" id="PTHR32305:SF15">
    <property type="entry name" value="PROTEIN RHSA-RELATED"/>
    <property type="match status" value="1"/>
</dbReference>
<protein>
    <submittedName>
        <fullName evidence="4">RHS repeat-associated core domain-containing protein</fullName>
    </submittedName>
</protein>
<gene>
    <name evidence="4" type="ORF">L2740_04210</name>
</gene>
<dbReference type="Pfam" id="PF25023">
    <property type="entry name" value="TEN_YD-shell"/>
    <property type="match status" value="1"/>
</dbReference>
<keyword evidence="5" id="KW-1185">Reference proteome</keyword>
<keyword evidence="1" id="KW-0677">Repeat</keyword>
<dbReference type="PANTHER" id="PTHR32305">
    <property type="match status" value="1"/>
</dbReference>
<dbReference type="RefSeq" id="WP_248948876.1">
    <property type="nucleotide sequence ID" value="NZ_JAKILB010000002.1"/>
</dbReference>
<evidence type="ECO:0000313" key="4">
    <source>
        <dbReference type="EMBL" id="MCL1137750.1"/>
    </source>
</evidence>
<dbReference type="AlphaFoldDB" id="A0A9X2CGT0"/>
<dbReference type="InterPro" id="IPR056823">
    <property type="entry name" value="TEN-like_YD-shell"/>
</dbReference>
<name>A0A9X2CGT0_9GAMM</name>
<dbReference type="InterPro" id="IPR022385">
    <property type="entry name" value="Rhs_assc_core"/>
</dbReference>
<dbReference type="Proteomes" id="UP001139293">
    <property type="component" value="Unassembled WGS sequence"/>
</dbReference>
<evidence type="ECO:0000259" key="3">
    <source>
        <dbReference type="Pfam" id="PF25023"/>
    </source>
</evidence>
<dbReference type="EMBL" id="JAKILB010000002">
    <property type="protein sequence ID" value="MCL1137750.1"/>
    <property type="molecule type" value="Genomic_DNA"/>
</dbReference>